<dbReference type="GO" id="GO:0016020">
    <property type="term" value="C:membrane"/>
    <property type="evidence" value="ECO:0007669"/>
    <property type="project" value="UniProtKB-SubCell"/>
</dbReference>
<organism evidence="7 8">
    <name type="scientific">Helianthus annuus</name>
    <name type="common">Common sunflower</name>
    <dbReference type="NCBI Taxonomy" id="4232"/>
    <lineage>
        <taxon>Eukaryota</taxon>
        <taxon>Viridiplantae</taxon>
        <taxon>Streptophyta</taxon>
        <taxon>Embryophyta</taxon>
        <taxon>Tracheophyta</taxon>
        <taxon>Spermatophyta</taxon>
        <taxon>Magnoliopsida</taxon>
        <taxon>eudicotyledons</taxon>
        <taxon>Gunneridae</taxon>
        <taxon>Pentapetalae</taxon>
        <taxon>asterids</taxon>
        <taxon>campanulids</taxon>
        <taxon>Asterales</taxon>
        <taxon>Asteraceae</taxon>
        <taxon>Asteroideae</taxon>
        <taxon>Heliantheae alliance</taxon>
        <taxon>Heliantheae</taxon>
        <taxon>Helianthus</taxon>
    </lineage>
</organism>
<dbReference type="PANTHER" id="PTHR31113:SF32">
    <property type="entry name" value="UPF0496 PLANT-LIKE PROTEIN"/>
    <property type="match status" value="1"/>
</dbReference>
<reference evidence="6" key="3">
    <citation type="submission" date="2020-06" db="EMBL/GenBank/DDBJ databases">
        <title>Helianthus annuus Genome sequencing and assembly Release 2.</title>
        <authorList>
            <person name="Gouzy J."/>
            <person name="Langlade N."/>
            <person name="Munos S."/>
        </authorList>
    </citation>
    <scope>NUCLEOTIDE SEQUENCE</scope>
    <source>
        <tissue evidence="6">Leaves</tissue>
    </source>
</reference>
<evidence type="ECO:0000256" key="3">
    <source>
        <dbReference type="ARBA" id="ARBA00022692"/>
    </source>
</evidence>
<comment type="similarity">
    <text evidence="2">Belongs to the UPF0496 family.</text>
</comment>
<evidence type="ECO:0000256" key="2">
    <source>
        <dbReference type="ARBA" id="ARBA00009074"/>
    </source>
</evidence>
<dbReference type="Pfam" id="PF05055">
    <property type="entry name" value="DUF677"/>
    <property type="match status" value="1"/>
</dbReference>
<dbReference type="PANTHER" id="PTHR31113">
    <property type="entry name" value="UPF0496 PROTEIN 3-RELATED"/>
    <property type="match status" value="1"/>
</dbReference>
<protein>
    <submittedName>
        <fullName evidence="7">Uncharacterized protein</fullName>
    </submittedName>
</protein>
<dbReference type="AlphaFoldDB" id="A0A251V1Z9"/>
<reference evidence="6 8" key="1">
    <citation type="journal article" date="2017" name="Nature">
        <title>The sunflower genome provides insights into oil metabolism, flowering and Asterid evolution.</title>
        <authorList>
            <person name="Badouin H."/>
            <person name="Gouzy J."/>
            <person name="Grassa C.J."/>
            <person name="Murat F."/>
            <person name="Staton S.E."/>
            <person name="Cottret L."/>
            <person name="Lelandais-Briere C."/>
            <person name="Owens G.L."/>
            <person name="Carrere S."/>
            <person name="Mayjonade B."/>
            <person name="Legrand L."/>
            <person name="Gill N."/>
            <person name="Kane N.C."/>
            <person name="Bowers J.E."/>
            <person name="Hubner S."/>
            <person name="Bellec A."/>
            <person name="Berard A."/>
            <person name="Berges H."/>
            <person name="Blanchet N."/>
            <person name="Boniface M.C."/>
            <person name="Brunel D."/>
            <person name="Catrice O."/>
            <person name="Chaidir N."/>
            <person name="Claudel C."/>
            <person name="Donnadieu C."/>
            <person name="Faraut T."/>
            <person name="Fievet G."/>
            <person name="Helmstetter N."/>
            <person name="King M."/>
            <person name="Knapp S.J."/>
            <person name="Lai Z."/>
            <person name="Le Paslier M.C."/>
            <person name="Lippi Y."/>
            <person name="Lorenzon L."/>
            <person name="Mandel J.R."/>
            <person name="Marage G."/>
            <person name="Marchand G."/>
            <person name="Marquand E."/>
            <person name="Bret-Mestries E."/>
            <person name="Morien E."/>
            <person name="Nambeesan S."/>
            <person name="Nguyen T."/>
            <person name="Pegot-Espagnet P."/>
            <person name="Pouilly N."/>
            <person name="Raftis F."/>
            <person name="Sallet E."/>
            <person name="Schiex T."/>
            <person name="Thomas J."/>
            <person name="Vandecasteele C."/>
            <person name="Vares D."/>
            <person name="Vear F."/>
            <person name="Vautrin S."/>
            <person name="Crespi M."/>
            <person name="Mangin B."/>
            <person name="Burke J.M."/>
            <person name="Salse J."/>
            <person name="Munos S."/>
            <person name="Vincourt P."/>
            <person name="Rieseberg L.H."/>
            <person name="Langlade N.B."/>
        </authorList>
    </citation>
    <scope>NUCLEOTIDE SEQUENCE [LARGE SCALE GENOMIC DNA]</scope>
    <source>
        <strain evidence="8">cv. SF193</strain>
        <tissue evidence="6">Leaves</tissue>
    </source>
</reference>
<dbReference type="EMBL" id="MNCJ02000319">
    <property type="protein sequence ID" value="KAF5811349.1"/>
    <property type="molecule type" value="Genomic_DNA"/>
</dbReference>
<dbReference type="EMBL" id="CM007893">
    <property type="protein sequence ID" value="OTG29002.1"/>
    <property type="molecule type" value="Genomic_DNA"/>
</dbReference>
<gene>
    <name evidence="7" type="ORF">HannXRQ_Chr04g0117501</name>
    <name evidence="6" type="ORF">HanXRQr2_Chr04g0180391</name>
</gene>
<reference evidence="7" key="2">
    <citation type="submission" date="2017-02" db="EMBL/GenBank/DDBJ databases">
        <title>Sunflower complete genome.</title>
        <authorList>
            <person name="Langlade N."/>
            <person name="Munos S."/>
        </authorList>
    </citation>
    <scope>NUCLEOTIDE SEQUENCE [LARGE SCALE GENOMIC DNA]</scope>
    <source>
        <tissue evidence="7">Leaves</tissue>
    </source>
</reference>
<evidence type="ECO:0000256" key="4">
    <source>
        <dbReference type="ARBA" id="ARBA00022989"/>
    </source>
</evidence>
<comment type="subcellular location">
    <subcellularLocation>
        <location evidence="1">Membrane</location>
    </subcellularLocation>
</comment>
<accession>A0A251V1Z9</accession>
<keyword evidence="3" id="KW-0812">Transmembrane</keyword>
<evidence type="ECO:0000256" key="1">
    <source>
        <dbReference type="ARBA" id="ARBA00004370"/>
    </source>
</evidence>
<evidence type="ECO:0000313" key="8">
    <source>
        <dbReference type="Proteomes" id="UP000215914"/>
    </source>
</evidence>
<evidence type="ECO:0000313" key="7">
    <source>
        <dbReference type="EMBL" id="OTG29002.1"/>
    </source>
</evidence>
<keyword evidence="5" id="KW-0472">Membrane</keyword>
<dbReference type="InParanoid" id="A0A251V1Z9"/>
<evidence type="ECO:0000256" key="5">
    <source>
        <dbReference type="ARBA" id="ARBA00023136"/>
    </source>
</evidence>
<dbReference type="InterPro" id="IPR007749">
    <property type="entry name" value="DUF677"/>
</dbReference>
<name>A0A251V1Z9_HELAN</name>
<sequence>MLEQLNDLEAAKGIRFCDDFFTLFAFICMRIVSFSRHLYDKIQDMKKCKSMIRLEEVSSITITSIFRVLSTYMCTDKQLQELRRAHSYHMWLDVFTWHLPAIRRGSELRIGDFEVNAVVLQELKMKMDPFASFTRENEEEIMIVINKLEKRMNEILMTIEDMRRDAHLYSLDIREAGIALNQFIVDSNIQLSVTGVRFLLLNEEQQYESPVSEAMTILYRATLFLIHTDLNRYICACEKADDSSLISCHSIIHDNTRCIIKIICDPRPKVGERRSLDDIHKVITCLHEINQEGFTFISECKEEWRHDPQVFDLVNDYHKIYLQTSQLYQDFVRFLKGQCDSRLGIILTLKEFVVNGRQDDYEDIWNLNGDGRLTLSGDFLKSLVCTCEQAVAFARHIDEEVQELKSVKVLAKVSSGLIAGVFSVITAYMVEYISFSWTAEKHLTWVWSHLIRCFTWNSPLRNIPKMVINDFLDIDSLLCEVKGRIDSFPSAVTYGTGVSSFAVKEDMMTLLDNAAKKMDKLSVTIEEMSRHADTCSADTIEAGIRLELN</sequence>
<proteinExistence type="inferred from homology"/>
<dbReference type="Gramene" id="mRNA:HanXRQr2_Chr04g0180391">
    <property type="protein sequence ID" value="CDS:HanXRQr2_Chr04g0180391.1"/>
    <property type="gene ID" value="HanXRQr2_Chr04g0180391"/>
</dbReference>
<keyword evidence="8" id="KW-1185">Reference proteome</keyword>
<evidence type="ECO:0000313" key="6">
    <source>
        <dbReference type="EMBL" id="KAF5811349.1"/>
    </source>
</evidence>
<dbReference type="Proteomes" id="UP000215914">
    <property type="component" value="Chromosome 4"/>
</dbReference>
<keyword evidence="4" id="KW-1133">Transmembrane helix</keyword>